<dbReference type="Gene3D" id="3.40.50.620">
    <property type="entry name" value="HUPs"/>
    <property type="match status" value="1"/>
</dbReference>
<evidence type="ECO:0000259" key="1">
    <source>
        <dbReference type="Pfam" id="PF02698"/>
    </source>
</evidence>
<sequence length="215" mass="24051">MPDEHRADVVTLWEYHDMKHDLRPTDIGIGLGSHDIGVAVRVTELYHQGVFPRVLFTGANAPTTVKRFPRGEAVHYREHALEHGVPDAAILIETEATNTAENFKLSRALLEVEGVEVGSAVLISRPYQERRSYATCRKLWPELDILCTSHRPPLDEYVAGIGDVDFVISMMVGDSQRMTLFAEYGYAIPQDVPDEVQAAYERLVAAGYTSRVIQT</sequence>
<name>C6WRH9_ACTMD</name>
<dbReference type="STRING" id="446462.Amir_1279"/>
<organism evidence="2 3">
    <name type="scientific">Actinosynnema mirum (strain ATCC 29888 / DSM 43827 / JCM 3225 / NBRC 14064 / NCIMB 13271 / NRRL B-12336 / IMRU 3971 / 101)</name>
    <dbReference type="NCBI Taxonomy" id="446462"/>
    <lineage>
        <taxon>Bacteria</taxon>
        <taxon>Bacillati</taxon>
        <taxon>Actinomycetota</taxon>
        <taxon>Actinomycetes</taxon>
        <taxon>Pseudonocardiales</taxon>
        <taxon>Pseudonocardiaceae</taxon>
        <taxon>Actinosynnema</taxon>
    </lineage>
</organism>
<dbReference type="InterPro" id="IPR014729">
    <property type="entry name" value="Rossmann-like_a/b/a_fold"/>
</dbReference>
<dbReference type="CDD" id="cd06259">
    <property type="entry name" value="YdcF-like"/>
    <property type="match status" value="1"/>
</dbReference>
<evidence type="ECO:0000313" key="3">
    <source>
        <dbReference type="Proteomes" id="UP000002213"/>
    </source>
</evidence>
<dbReference type="EMBL" id="CP001630">
    <property type="protein sequence ID" value="ACU35231.1"/>
    <property type="molecule type" value="Genomic_DNA"/>
</dbReference>
<dbReference type="Pfam" id="PF02698">
    <property type="entry name" value="DUF218"/>
    <property type="match status" value="1"/>
</dbReference>
<keyword evidence="3" id="KW-1185">Reference proteome</keyword>
<feature type="domain" description="DUF218" evidence="1">
    <location>
        <begin position="42"/>
        <end position="139"/>
    </location>
</feature>
<gene>
    <name evidence="2" type="ordered locus">Amir_1279</name>
</gene>
<reference evidence="2 3" key="1">
    <citation type="journal article" date="2009" name="Stand. Genomic Sci.">
        <title>Complete genome sequence of Actinosynnema mirum type strain (101).</title>
        <authorList>
            <person name="Land M."/>
            <person name="Lapidus A."/>
            <person name="Mayilraj S."/>
            <person name="Chen F."/>
            <person name="Copeland A."/>
            <person name="Del Rio T.G."/>
            <person name="Nolan M."/>
            <person name="Lucas S."/>
            <person name="Tice H."/>
            <person name="Cheng J.F."/>
            <person name="Chertkov O."/>
            <person name="Bruce D."/>
            <person name="Goodwin L."/>
            <person name="Pitluck S."/>
            <person name="Rohde M."/>
            <person name="Goker M."/>
            <person name="Pati A."/>
            <person name="Ivanova N."/>
            <person name="Mavromatis K."/>
            <person name="Chen A."/>
            <person name="Palaniappan K."/>
            <person name="Hauser L."/>
            <person name="Chang Y.J."/>
            <person name="Jeffries C.C."/>
            <person name="Brettin T."/>
            <person name="Detter J.C."/>
            <person name="Han C."/>
            <person name="Chain P."/>
            <person name="Tindall B.J."/>
            <person name="Bristow J."/>
            <person name="Eisen J.A."/>
            <person name="Markowitz V."/>
            <person name="Hugenholtz P."/>
            <person name="Kyrpides N.C."/>
            <person name="Klenk H.P."/>
        </authorList>
    </citation>
    <scope>NUCLEOTIDE SEQUENCE [LARGE SCALE GENOMIC DNA]</scope>
    <source>
        <strain evidence="3">ATCC 29888 / DSM 43827 / JCM 3225 / NBRC 14064 / NCIMB 13271 / NRRL B-12336 / IMRU 3971 / 101</strain>
    </source>
</reference>
<proteinExistence type="predicted"/>
<dbReference type="InterPro" id="IPR051599">
    <property type="entry name" value="Cell_Envelope_Assoc"/>
</dbReference>
<dbReference type="HOGENOM" id="CLU_064561_0_0_11"/>
<dbReference type="eggNOG" id="COG1434">
    <property type="taxonomic scope" value="Bacteria"/>
</dbReference>
<accession>C6WRH9</accession>
<dbReference type="Proteomes" id="UP000002213">
    <property type="component" value="Chromosome"/>
</dbReference>
<evidence type="ECO:0000313" key="2">
    <source>
        <dbReference type="EMBL" id="ACU35231.1"/>
    </source>
</evidence>
<dbReference type="KEGG" id="ami:Amir_1279"/>
<dbReference type="AlphaFoldDB" id="C6WRH9"/>
<protein>
    <recommendedName>
        <fullName evidence="1">DUF218 domain-containing protein</fullName>
    </recommendedName>
</protein>
<dbReference type="PANTHER" id="PTHR30336:SF20">
    <property type="entry name" value="DUF218 DOMAIN-CONTAINING PROTEIN"/>
    <property type="match status" value="1"/>
</dbReference>
<dbReference type="PANTHER" id="PTHR30336">
    <property type="entry name" value="INNER MEMBRANE PROTEIN, PROBABLE PERMEASE"/>
    <property type="match status" value="1"/>
</dbReference>
<dbReference type="GO" id="GO:0005886">
    <property type="term" value="C:plasma membrane"/>
    <property type="evidence" value="ECO:0007669"/>
    <property type="project" value="TreeGrafter"/>
</dbReference>
<dbReference type="InterPro" id="IPR003848">
    <property type="entry name" value="DUF218"/>
</dbReference>